<dbReference type="RefSeq" id="WP_153974845.1">
    <property type="nucleotide sequence ID" value="NZ_CP039268.1"/>
</dbReference>
<evidence type="ECO:0000313" key="2">
    <source>
        <dbReference type="EMBL" id="QGU32649.1"/>
    </source>
</evidence>
<dbReference type="OrthoDB" id="5763536at2"/>
<dbReference type="Gene3D" id="3.40.30.10">
    <property type="entry name" value="Glutaredoxin"/>
    <property type="match status" value="1"/>
</dbReference>
<sequence>MFVRNRHHFGVRLVLAIGAMALFVLGYQWGNQYRFGSTAPPEIRGVLIQPPGEIPEFGLRDPFGRSVGRADLVGSWTLLAFGDLAEATGQRAAQRLIETRNRLSDRPELIERLQLILVQTSERLELARDFARLSPVLRPLAGPPESIAPLHEGLGLVSGVGPMLFVIGPDARLRAILPETESGAAMAEDVKALMASDRISVSASPSLPRP</sequence>
<keyword evidence="1" id="KW-0812">Transmembrane</keyword>
<evidence type="ECO:0000313" key="3">
    <source>
        <dbReference type="Proteomes" id="UP000426424"/>
    </source>
</evidence>
<keyword evidence="3" id="KW-1185">Reference proteome</keyword>
<dbReference type="SUPFAM" id="SSF52833">
    <property type="entry name" value="Thioredoxin-like"/>
    <property type="match status" value="1"/>
</dbReference>
<accession>A0A6I6ECI5</accession>
<proteinExistence type="predicted"/>
<name>A0A6I6ECI5_THETI</name>
<keyword evidence="1" id="KW-0472">Membrane</keyword>
<dbReference type="EMBL" id="CP039268">
    <property type="protein sequence ID" value="QGU32649.1"/>
    <property type="molecule type" value="Genomic_DNA"/>
</dbReference>
<dbReference type="AlphaFoldDB" id="A0A6I6ECI5"/>
<keyword evidence="1" id="KW-1133">Transmembrane helix</keyword>
<protein>
    <submittedName>
        <fullName evidence="2">Uncharacterized protein</fullName>
    </submittedName>
</protein>
<feature type="transmembrane region" description="Helical" evidence="1">
    <location>
        <begin position="9"/>
        <end position="30"/>
    </location>
</feature>
<gene>
    <name evidence="2" type="ORF">E6P07_06410</name>
</gene>
<reference evidence="2 3" key="1">
    <citation type="submission" date="2019-12" db="EMBL/GenBank/DDBJ databases">
        <title>The complete genome of the thermophilic, anoxygenic phototrophic gammaproteobacterium Thermochromatium tepidum.</title>
        <authorList>
            <person name="Sattley W.M."/>
            <person name="Swingley W.D."/>
            <person name="Burchell B.M."/>
            <person name="Gurbani S.A."/>
            <person name="Kujawa C.M."/>
            <person name="Nuccio D.A."/>
            <person name="Schladweiler J."/>
            <person name="Shaffer K.N."/>
            <person name="Stokes L.M."/>
            <person name="Touchman J.W."/>
            <person name="Blankenship R.E."/>
            <person name="Madigan M.T."/>
        </authorList>
    </citation>
    <scope>NUCLEOTIDE SEQUENCE [LARGE SCALE GENOMIC DNA]</scope>
    <source>
        <strain evidence="2 3">ATCC 43061</strain>
    </source>
</reference>
<dbReference type="InterPro" id="IPR036249">
    <property type="entry name" value="Thioredoxin-like_sf"/>
</dbReference>
<evidence type="ECO:0000256" key="1">
    <source>
        <dbReference type="SAM" id="Phobius"/>
    </source>
</evidence>
<dbReference type="KEGG" id="ttp:E6P07_06410"/>
<dbReference type="Proteomes" id="UP000426424">
    <property type="component" value="Chromosome"/>
</dbReference>
<organism evidence="2 3">
    <name type="scientific">Thermochromatium tepidum ATCC 43061</name>
    <dbReference type="NCBI Taxonomy" id="316276"/>
    <lineage>
        <taxon>Bacteria</taxon>
        <taxon>Pseudomonadati</taxon>
        <taxon>Pseudomonadota</taxon>
        <taxon>Gammaproteobacteria</taxon>
        <taxon>Chromatiales</taxon>
        <taxon>Chromatiaceae</taxon>
        <taxon>Thermochromatium</taxon>
    </lineage>
</organism>